<dbReference type="EC" id="2.7.7.65" evidence="3"/>
<dbReference type="PROSITE" id="PS50887">
    <property type="entry name" value="GGDEF"/>
    <property type="match status" value="1"/>
</dbReference>
<keyword evidence="3" id="KW-0808">Transferase</keyword>
<keyword evidence="4" id="KW-1185">Reference proteome</keyword>
<evidence type="ECO:0000259" key="2">
    <source>
        <dbReference type="PROSITE" id="PS50887"/>
    </source>
</evidence>
<dbReference type="Gene3D" id="3.30.70.270">
    <property type="match status" value="1"/>
</dbReference>
<dbReference type="Pfam" id="PF00990">
    <property type="entry name" value="GGDEF"/>
    <property type="match status" value="1"/>
</dbReference>
<dbReference type="CDD" id="cd01949">
    <property type="entry name" value="GGDEF"/>
    <property type="match status" value="1"/>
</dbReference>
<keyword evidence="1" id="KW-0812">Transmembrane</keyword>
<keyword evidence="1" id="KW-0472">Membrane</keyword>
<dbReference type="Proteomes" id="UP001589810">
    <property type="component" value="Unassembled WGS sequence"/>
</dbReference>
<accession>A0ABV6MWZ3</accession>
<organism evidence="3 4">
    <name type="scientific">Kutzneria chonburiensis</name>
    <dbReference type="NCBI Taxonomy" id="1483604"/>
    <lineage>
        <taxon>Bacteria</taxon>
        <taxon>Bacillati</taxon>
        <taxon>Actinomycetota</taxon>
        <taxon>Actinomycetes</taxon>
        <taxon>Pseudonocardiales</taxon>
        <taxon>Pseudonocardiaceae</taxon>
        <taxon>Kutzneria</taxon>
    </lineage>
</organism>
<protein>
    <submittedName>
        <fullName evidence="3">Diguanylate cyclase</fullName>
        <ecNumber evidence="3">2.7.7.65</ecNumber>
    </submittedName>
</protein>
<keyword evidence="3" id="KW-0548">Nucleotidyltransferase</keyword>
<dbReference type="RefSeq" id="WP_379794243.1">
    <property type="nucleotide sequence ID" value="NZ_JBHLUD010000008.1"/>
</dbReference>
<dbReference type="PANTHER" id="PTHR45138:SF9">
    <property type="entry name" value="DIGUANYLATE CYCLASE DGCM-RELATED"/>
    <property type="match status" value="1"/>
</dbReference>
<evidence type="ECO:0000256" key="1">
    <source>
        <dbReference type="SAM" id="Phobius"/>
    </source>
</evidence>
<feature type="transmembrane region" description="Helical" evidence="1">
    <location>
        <begin position="75"/>
        <end position="97"/>
    </location>
</feature>
<reference evidence="3 4" key="1">
    <citation type="submission" date="2024-09" db="EMBL/GenBank/DDBJ databases">
        <authorList>
            <person name="Sun Q."/>
            <person name="Mori K."/>
        </authorList>
    </citation>
    <scope>NUCLEOTIDE SEQUENCE [LARGE SCALE GENOMIC DNA]</scope>
    <source>
        <strain evidence="3 4">TBRC 1432</strain>
    </source>
</reference>
<feature type="transmembrane region" description="Helical" evidence="1">
    <location>
        <begin position="109"/>
        <end position="136"/>
    </location>
</feature>
<gene>
    <name evidence="3" type="ORF">ACFFH7_25165</name>
</gene>
<dbReference type="GO" id="GO:0052621">
    <property type="term" value="F:diguanylate cyclase activity"/>
    <property type="evidence" value="ECO:0007669"/>
    <property type="project" value="UniProtKB-EC"/>
</dbReference>
<dbReference type="PANTHER" id="PTHR45138">
    <property type="entry name" value="REGULATORY COMPONENTS OF SENSORY TRANSDUCTION SYSTEM"/>
    <property type="match status" value="1"/>
</dbReference>
<dbReference type="SUPFAM" id="SSF55073">
    <property type="entry name" value="Nucleotide cyclase"/>
    <property type="match status" value="1"/>
</dbReference>
<dbReference type="InterPro" id="IPR043128">
    <property type="entry name" value="Rev_trsase/Diguanyl_cyclase"/>
</dbReference>
<evidence type="ECO:0000313" key="3">
    <source>
        <dbReference type="EMBL" id="MFC0544818.1"/>
    </source>
</evidence>
<keyword evidence="1" id="KW-1133">Transmembrane helix</keyword>
<dbReference type="EMBL" id="JBHLUD010000008">
    <property type="protein sequence ID" value="MFC0544818.1"/>
    <property type="molecule type" value="Genomic_DNA"/>
</dbReference>
<feature type="transmembrane region" description="Helical" evidence="1">
    <location>
        <begin position="161"/>
        <end position="186"/>
    </location>
</feature>
<dbReference type="SMART" id="SM00267">
    <property type="entry name" value="GGDEF"/>
    <property type="match status" value="1"/>
</dbReference>
<feature type="domain" description="GGDEF" evidence="2">
    <location>
        <begin position="231"/>
        <end position="369"/>
    </location>
</feature>
<sequence>MIFGVLVFCALAHTELARGIERARRELAGPGHVDLASVWLFAGVLVLPAPLTAALITLVYIHYQLRNPFVAWHRRLFGMGVLILSAQATTSLLSLVGGPGHLFGPTVDAVTVVAIVAGIMVYAVADVALIAGRIALYGTPGVTVRKVFGDVSKHMLEISTLFYGALLAFALSYSPALVVLALPPVLMLHRSVLLKQVEEKASKDAKTGLFNSEGWHTRANRERSRAQRTNEGFGLLMVDLDHFKKVNDTYGHVAGDAVLKAVADAISGEVRDYDSVGRFGGEEFVVLLPGMSEADGVGVAERIRHAVTQLVVEAPVEGRTTIIRNLSASIGVSTFPQAGDDIEPLLLAADAALYQAKNSGRNRVVASTALRKPVLAIAA</sequence>
<dbReference type="NCBIfam" id="TIGR00254">
    <property type="entry name" value="GGDEF"/>
    <property type="match status" value="1"/>
</dbReference>
<comment type="caution">
    <text evidence="3">The sequence shown here is derived from an EMBL/GenBank/DDBJ whole genome shotgun (WGS) entry which is preliminary data.</text>
</comment>
<evidence type="ECO:0000313" key="4">
    <source>
        <dbReference type="Proteomes" id="UP001589810"/>
    </source>
</evidence>
<dbReference type="InterPro" id="IPR029787">
    <property type="entry name" value="Nucleotide_cyclase"/>
</dbReference>
<dbReference type="InterPro" id="IPR050469">
    <property type="entry name" value="Diguanylate_Cyclase"/>
</dbReference>
<feature type="transmembrane region" description="Helical" evidence="1">
    <location>
        <begin position="41"/>
        <end position="63"/>
    </location>
</feature>
<dbReference type="InterPro" id="IPR000160">
    <property type="entry name" value="GGDEF_dom"/>
</dbReference>
<name>A0ABV6MWZ3_9PSEU</name>
<proteinExistence type="predicted"/>